<dbReference type="InterPro" id="IPR000315">
    <property type="entry name" value="Znf_B-box"/>
</dbReference>
<keyword evidence="2" id="KW-0862">Zinc</keyword>
<evidence type="ECO:0000259" key="4">
    <source>
        <dbReference type="PROSITE" id="PS50119"/>
    </source>
</evidence>
<dbReference type="InterPro" id="IPR047153">
    <property type="entry name" value="TRIM45/56/19-like"/>
</dbReference>
<name>V6LH05_9EUKA</name>
<dbReference type="PROSITE" id="PS50119">
    <property type="entry name" value="ZF_BBOX"/>
    <property type="match status" value="2"/>
</dbReference>
<protein>
    <submittedName>
        <fullName evidence="5">B-box Zinc finger domain-containing protein</fullName>
    </submittedName>
</protein>
<sequence length="285" mass="32688">MQKSHICDSCEENQSTTYCMQCSGYLCNHCDLLIHQNKLTKKHQRVQNQKDQFFTPIKCRKHNNHVTLLCAECQELICSECFMQNHKQHANQTLPEAFEIVQSELLHAESALYKATPNIQKMNEILTEKLDDLASSFGEIHTKTTANFDELIALLISKKQQILQNLESQNVKFTQKLAQKQQFLIQFQQQNQLARQTLIQCKNSAILTGETGEVLGQKLAFAIDFFMKNFEKISAFKGEKEVIEEVIEVENEVKAMPEICLDLGNLQRFIEGIEGLYLAIQDVGE</sequence>
<evidence type="ECO:0000313" key="6">
    <source>
        <dbReference type="EMBL" id="KAH0576961.1"/>
    </source>
</evidence>
<keyword evidence="3" id="KW-0863">Zinc-finger</keyword>
<dbReference type="VEuPathDB" id="GiardiaDB:SS50377_20309"/>
<organism evidence="5">
    <name type="scientific">Spironucleus salmonicida</name>
    <dbReference type="NCBI Taxonomy" id="348837"/>
    <lineage>
        <taxon>Eukaryota</taxon>
        <taxon>Metamonada</taxon>
        <taxon>Diplomonadida</taxon>
        <taxon>Hexamitidae</taxon>
        <taxon>Hexamitinae</taxon>
        <taxon>Spironucleus</taxon>
    </lineage>
</organism>
<dbReference type="GO" id="GO:0006513">
    <property type="term" value="P:protein monoubiquitination"/>
    <property type="evidence" value="ECO:0007669"/>
    <property type="project" value="TreeGrafter"/>
</dbReference>
<evidence type="ECO:0000256" key="3">
    <source>
        <dbReference type="PROSITE-ProRule" id="PRU00024"/>
    </source>
</evidence>
<evidence type="ECO:0000256" key="2">
    <source>
        <dbReference type="ARBA" id="ARBA00022833"/>
    </source>
</evidence>
<dbReference type="CDD" id="cd19821">
    <property type="entry name" value="Bbox1_BBX-like"/>
    <property type="match status" value="1"/>
</dbReference>
<evidence type="ECO:0000313" key="5">
    <source>
        <dbReference type="EMBL" id="EST42991.1"/>
    </source>
</evidence>
<dbReference type="GO" id="GO:0008270">
    <property type="term" value="F:zinc ion binding"/>
    <property type="evidence" value="ECO:0007669"/>
    <property type="project" value="UniProtKB-KW"/>
</dbReference>
<gene>
    <name evidence="5" type="ORF">SS50377_17292</name>
    <name evidence="6" type="ORF">SS50377_20309</name>
</gene>
<evidence type="ECO:0000313" key="7">
    <source>
        <dbReference type="Proteomes" id="UP000018208"/>
    </source>
</evidence>
<dbReference type="EMBL" id="KI546147">
    <property type="protein sequence ID" value="EST42991.1"/>
    <property type="molecule type" value="Genomic_DNA"/>
</dbReference>
<dbReference type="Proteomes" id="UP000018208">
    <property type="component" value="Unassembled WGS sequence"/>
</dbReference>
<dbReference type="GO" id="GO:0061630">
    <property type="term" value="F:ubiquitin protein ligase activity"/>
    <property type="evidence" value="ECO:0007669"/>
    <property type="project" value="TreeGrafter"/>
</dbReference>
<dbReference type="OrthoDB" id="264520at2759"/>
<dbReference type="AlphaFoldDB" id="V6LH05"/>
<reference evidence="5 6" key="1">
    <citation type="journal article" date="2014" name="PLoS Genet.">
        <title>The Genome of Spironucleus salmonicida Highlights a Fish Pathogen Adapted to Fluctuating Environments.</title>
        <authorList>
            <person name="Xu F."/>
            <person name="Jerlstrom-Hultqvist J."/>
            <person name="Einarsson E."/>
            <person name="Astvaldsson A."/>
            <person name="Svard S.G."/>
            <person name="Andersson J.O."/>
        </authorList>
    </citation>
    <scope>NUCLEOTIDE SEQUENCE</scope>
    <source>
        <strain evidence="6">ATCC 50377</strain>
    </source>
</reference>
<accession>V6LH05</accession>
<dbReference type="PANTHER" id="PTHR25462">
    <property type="entry name" value="BONUS, ISOFORM C-RELATED"/>
    <property type="match status" value="1"/>
</dbReference>
<dbReference type="SUPFAM" id="SSF57845">
    <property type="entry name" value="B-box zinc-binding domain"/>
    <property type="match status" value="1"/>
</dbReference>
<dbReference type="EMBL" id="AUWU02000001">
    <property type="protein sequence ID" value="KAH0576961.1"/>
    <property type="molecule type" value="Genomic_DNA"/>
</dbReference>
<proteinExistence type="predicted"/>
<dbReference type="Pfam" id="PF00643">
    <property type="entry name" value="zf-B_box"/>
    <property type="match status" value="1"/>
</dbReference>
<feature type="domain" description="B box-type" evidence="4">
    <location>
        <begin position="2"/>
        <end position="48"/>
    </location>
</feature>
<reference evidence="6" key="2">
    <citation type="submission" date="2020-12" db="EMBL/GenBank/DDBJ databases">
        <title>New Spironucleus salmonicida genome in near-complete chromosomes.</title>
        <authorList>
            <person name="Xu F."/>
            <person name="Kurt Z."/>
            <person name="Jimenez-Gonzalez A."/>
            <person name="Astvaldsson A."/>
            <person name="Andersson J.O."/>
            <person name="Svard S.G."/>
        </authorList>
    </citation>
    <scope>NUCLEOTIDE SEQUENCE</scope>
    <source>
        <strain evidence="6">ATCC 50377</strain>
    </source>
</reference>
<feature type="domain" description="B box-type" evidence="4">
    <location>
        <begin position="54"/>
        <end position="94"/>
    </location>
</feature>
<evidence type="ECO:0000256" key="1">
    <source>
        <dbReference type="ARBA" id="ARBA00022723"/>
    </source>
</evidence>
<dbReference type="SMART" id="SM00336">
    <property type="entry name" value="BBOX"/>
    <property type="match status" value="2"/>
</dbReference>
<keyword evidence="1" id="KW-0479">Metal-binding</keyword>
<dbReference type="InterPro" id="IPR049808">
    <property type="entry name" value="CONSTANS-like_Bbox1"/>
</dbReference>
<dbReference type="PANTHER" id="PTHR25462:SF229">
    <property type="entry name" value="TRANSCRIPTION INTERMEDIARY FACTOR 1-BETA"/>
    <property type="match status" value="1"/>
</dbReference>
<dbReference type="Gene3D" id="3.30.160.60">
    <property type="entry name" value="Classic Zinc Finger"/>
    <property type="match status" value="1"/>
</dbReference>
<keyword evidence="7" id="KW-1185">Reference proteome</keyword>